<name>A0ABX5A947_RATRA</name>
<accession>A0ABX5A947</accession>
<evidence type="ECO:0000313" key="1">
    <source>
        <dbReference type="EMBL" id="PPH74712.1"/>
    </source>
</evidence>
<sequence length="171" mass="17697">MHRRAAIADPIGFLSALSLSGCSVDEPETTTATVGRGGERAEVLGGVVVCSGSVDGLDLAASDSAPLTIGDGLRRVTRWVSPSPVTQLGATDLSGVTVWPADTEIERFPLGVDLALKTYATGRSVLSRPVVLTAEQFDTLSVGEIVVGDVRDGISETLSAQEFLGLACTPR</sequence>
<dbReference type="EMBL" id="PSVT01000033">
    <property type="protein sequence ID" value="PPH74712.1"/>
    <property type="molecule type" value="Genomic_DNA"/>
</dbReference>
<dbReference type="PROSITE" id="PS51257">
    <property type="entry name" value="PROKAR_LIPOPROTEIN"/>
    <property type="match status" value="1"/>
</dbReference>
<organism evidence="1 2">
    <name type="scientific">Rathayibacter rathayi</name>
    <name type="common">Corynebacterium rathayi</name>
    <dbReference type="NCBI Taxonomy" id="33887"/>
    <lineage>
        <taxon>Bacteria</taxon>
        <taxon>Bacillati</taxon>
        <taxon>Actinomycetota</taxon>
        <taxon>Actinomycetes</taxon>
        <taxon>Micrococcales</taxon>
        <taxon>Microbacteriaceae</taxon>
        <taxon>Rathayibacter</taxon>
    </lineage>
</organism>
<keyword evidence="2" id="KW-1185">Reference proteome</keyword>
<gene>
    <name evidence="1" type="ORF">C5C40_12760</name>
</gene>
<evidence type="ECO:0000313" key="2">
    <source>
        <dbReference type="Proteomes" id="UP000239698"/>
    </source>
</evidence>
<reference evidence="1 2" key="1">
    <citation type="submission" date="2018-02" db="EMBL/GenBank/DDBJ databases">
        <title>Bacteriophage NCPPB3778 and a type I-E CRISPR drive the evolution of the US Biological Select Agent, Rathayibacter toxicus.</title>
        <authorList>
            <person name="Davis E.W.II."/>
            <person name="Tabima J.F."/>
            <person name="Weisberg A.J."/>
            <person name="Lopes L.D."/>
            <person name="Wiseman M.S."/>
            <person name="Wiseman M.S."/>
            <person name="Pupko T."/>
            <person name="Belcher M.S."/>
            <person name="Sechler A.J."/>
            <person name="Tancos M.A."/>
            <person name="Schroeder B.K."/>
            <person name="Murray T.D."/>
            <person name="Luster D.G."/>
            <person name="Schneider W.L."/>
            <person name="Rogers E."/>
            <person name="Andreote F.D."/>
            <person name="Grunwald N.J."/>
            <person name="Putnam M.L."/>
            <person name="Chang J.H."/>
        </authorList>
    </citation>
    <scope>NUCLEOTIDE SEQUENCE [LARGE SCALE GENOMIC DNA]</scope>
    <source>
        <strain evidence="1 2">AY1D6</strain>
    </source>
</reference>
<dbReference type="RefSeq" id="WP_104275118.1">
    <property type="nucleotide sequence ID" value="NZ_PSUX01000040.1"/>
</dbReference>
<dbReference type="Proteomes" id="UP000239698">
    <property type="component" value="Unassembled WGS sequence"/>
</dbReference>
<proteinExistence type="predicted"/>
<protein>
    <submittedName>
        <fullName evidence="1">Uncharacterized protein</fullName>
    </submittedName>
</protein>
<comment type="caution">
    <text evidence="1">The sequence shown here is derived from an EMBL/GenBank/DDBJ whole genome shotgun (WGS) entry which is preliminary data.</text>
</comment>